<accession>A0A6V7VXH5</accession>
<evidence type="ECO:0000313" key="2">
    <source>
        <dbReference type="EMBL" id="CAD2179364.1"/>
    </source>
</evidence>
<dbReference type="InterPro" id="IPR043136">
    <property type="entry name" value="B30.2/SPRY_sf"/>
</dbReference>
<dbReference type="AlphaFoldDB" id="A0A6V7VXH5"/>
<dbReference type="OrthoDB" id="258495at2759"/>
<proteinExistence type="predicted"/>
<feature type="coiled-coil region" evidence="1">
    <location>
        <begin position="54"/>
        <end position="189"/>
    </location>
</feature>
<comment type="caution">
    <text evidence="2">The sequence shown here is derived from an EMBL/GenBank/DDBJ whole genome shotgun (WGS) entry which is preliminary data.</text>
</comment>
<name>A0A6V7VXH5_MELEN</name>
<reference evidence="2 3" key="1">
    <citation type="submission" date="2020-08" db="EMBL/GenBank/DDBJ databases">
        <authorList>
            <person name="Koutsovoulos G."/>
            <person name="Danchin GJ E."/>
        </authorList>
    </citation>
    <scope>NUCLEOTIDE SEQUENCE [LARGE SCALE GENOMIC DNA]</scope>
</reference>
<organism evidence="2 3">
    <name type="scientific">Meloidogyne enterolobii</name>
    <name type="common">Root-knot nematode worm</name>
    <name type="synonym">Meloidogyne mayaguensis</name>
    <dbReference type="NCBI Taxonomy" id="390850"/>
    <lineage>
        <taxon>Eukaryota</taxon>
        <taxon>Metazoa</taxon>
        <taxon>Ecdysozoa</taxon>
        <taxon>Nematoda</taxon>
        <taxon>Chromadorea</taxon>
        <taxon>Rhabditida</taxon>
        <taxon>Tylenchina</taxon>
        <taxon>Tylenchomorpha</taxon>
        <taxon>Tylenchoidea</taxon>
        <taxon>Meloidogynidae</taxon>
        <taxon>Meloidogyninae</taxon>
        <taxon>Meloidogyne</taxon>
    </lineage>
</organism>
<evidence type="ECO:0000256" key="1">
    <source>
        <dbReference type="SAM" id="Coils"/>
    </source>
</evidence>
<dbReference type="Gene3D" id="2.60.120.920">
    <property type="match status" value="1"/>
</dbReference>
<keyword evidence="1" id="KW-0175">Coiled coil</keyword>
<gene>
    <name evidence="2" type="ORF">MENT_LOCUS31365</name>
</gene>
<dbReference type="Proteomes" id="UP000580250">
    <property type="component" value="Unassembled WGS sequence"/>
</dbReference>
<evidence type="ECO:0000313" key="3">
    <source>
        <dbReference type="Proteomes" id="UP000580250"/>
    </source>
</evidence>
<sequence length="450" mass="52580">MAEEGLSPNSDWILVVKLSNDLIKLQTNFNNFVIEEKEKTDNLEKKNCLLENELKEMNKEIQKLKFEHKNEIEEMKQNLKQKDDKINFLEEENKKEIQKINVGHNNEIEEIKQKFQKLKTEYDVSSKQKDAKIKFLEEETNKKFQKINVDHKNEIKEMKKNIEQLKTENDQKNEKINLLEEDIRKEKHEKESGEFLTKNEIKIFKMIMNNANDLMDKKICHLIKANNSNLVEFVELDNKWSEIGGKCCGNNCINTDNPIATCIKGIGFVNIINWEKIKYVLGNEGCDNKYAFVFAENPFIKPQNCLDYSLFYFEIKCIFEGELDKVEKLMDIGVFSNILSKHIYYSSKNATIKKGESESFKIPRLSWNNNDIFGCGLVYPPTNKLNGFPYIFFTQNGKQIGKGILLDNFGSYKPFVVLECCSGETNFGNDLTTKPFKYDISQHLVLKEFY</sequence>
<dbReference type="EMBL" id="CAJEWN010000342">
    <property type="protein sequence ID" value="CAD2179364.1"/>
    <property type="molecule type" value="Genomic_DNA"/>
</dbReference>
<protein>
    <submittedName>
        <fullName evidence="2">Uncharacterized protein</fullName>
    </submittedName>
</protein>